<dbReference type="EMBL" id="BGPR01009597">
    <property type="protein sequence ID" value="GBN41068.1"/>
    <property type="molecule type" value="Genomic_DNA"/>
</dbReference>
<dbReference type="SMART" id="SM00320">
    <property type="entry name" value="WD40"/>
    <property type="match status" value="2"/>
</dbReference>
<accession>A0A4Y2NNH3</accession>
<feature type="compositionally biased region" description="Basic and acidic residues" evidence="1">
    <location>
        <begin position="187"/>
        <end position="218"/>
    </location>
</feature>
<dbReference type="InterPro" id="IPR036322">
    <property type="entry name" value="WD40_repeat_dom_sf"/>
</dbReference>
<dbReference type="PANTHER" id="PTHR44566:SF1">
    <property type="entry name" value="WD REPEAT-CONTAINING PROTEIN 25"/>
    <property type="match status" value="1"/>
</dbReference>
<dbReference type="OrthoDB" id="256303at2759"/>
<evidence type="ECO:0000313" key="3">
    <source>
        <dbReference type="Proteomes" id="UP000499080"/>
    </source>
</evidence>
<dbReference type="InterPro" id="IPR015943">
    <property type="entry name" value="WD40/YVTN_repeat-like_dom_sf"/>
</dbReference>
<evidence type="ECO:0000256" key="1">
    <source>
        <dbReference type="SAM" id="MobiDB-lite"/>
    </source>
</evidence>
<dbReference type="SUPFAM" id="SSF50978">
    <property type="entry name" value="WD40 repeat-like"/>
    <property type="match status" value="1"/>
</dbReference>
<dbReference type="InterPro" id="IPR001680">
    <property type="entry name" value="WD40_rpt"/>
</dbReference>
<sequence length="218" mass="24087">VLDIAFLNKSEFACSTSVVSHDSAGRTIMVWDFNSGAIMSNQIFLERYTCPSLKLNSSDCSFIAQTNGDYIVSFSSHRPYKMKNKRYMGHKVSGFGIECDISPDGQYIASGDTKGDVYFYNYADATVVNKMTVKPDVATNRLKWHPILSSTLAVATYDGQIHVWKVFLVVVGQHSKEANMQSGSMVREGHKDKPGLSDRIETLEGHGALERENPGGSD</sequence>
<gene>
    <name evidence="2" type="primary">Wdr25</name>
    <name evidence="2" type="ORF">AVEN_169121_1</name>
</gene>
<name>A0A4Y2NNH3_ARAVE</name>
<organism evidence="2 3">
    <name type="scientific">Araneus ventricosus</name>
    <name type="common">Orbweaver spider</name>
    <name type="synonym">Epeira ventricosa</name>
    <dbReference type="NCBI Taxonomy" id="182803"/>
    <lineage>
        <taxon>Eukaryota</taxon>
        <taxon>Metazoa</taxon>
        <taxon>Ecdysozoa</taxon>
        <taxon>Arthropoda</taxon>
        <taxon>Chelicerata</taxon>
        <taxon>Arachnida</taxon>
        <taxon>Araneae</taxon>
        <taxon>Araneomorphae</taxon>
        <taxon>Entelegynae</taxon>
        <taxon>Araneoidea</taxon>
        <taxon>Araneidae</taxon>
        <taxon>Araneus</taxon>
    </lineage>
</organism>
<protein>
    <submittedName>
        <fullName evidence="2">WD repeat-containing protein 25</fullName>
    </submittedName>
</protein>
<dbReference type="PANTHER" id="PTHR44566">
    <property type="entry name" value="TRANSDUCIN/WD40 REPEAT-LIKE SUPERFAMILY PROTEIN"/>
    <property type="match status" value="1"/>
</dbReference>
<reference evidence="2 3" key="1">
    <citation type="journal article" date="2019" name="Sci. Rep.">
        <title>Orb-weaving spider Araneus ventricosus genome elucidates the spidroin gene catalogue.</title>
        <authorList>
            <person name="Kono N."/>
            <person name="Nakamura H."/>
            <person name="Ohtoshi R."/>
            <person name="Moran D.A.P."/>
            <person name="Shinohara A."/>
            <person name="Yoshida Y."/>
            <person name="Fujiwara M."/>
            <person name="Mori M."/>
            <person name="Tomita M."/>
            <person name="Arakawa K."/>
        </authorList>
    </citation>
    <scope>NUCLEOTIDE SEQUENCE [LARGE SCALE GENOMIC DNA]</scope>
</reference>
<dbReference type="Proteomes" id="UP000499080">
    <property type="component" value="Unassembled WGS sequence"/>
</dbReference>
<feature type="region of interest" description="Disordered" evidence="1">
    <location>
        <begin position="180"/>
        <end position="218"/>
    </location>
</feature>
<keyword evidence="3" id="KW-1185">Reference proteome</keyword>
<proteinExistence type="predicted"/>
<evidence type="ECO:0000313" key="2">
    <source>
        <dbReference type="EMBL" id="GBN41068.1"/>
    </source>
</evidence>
<dbReference type="Gene3D" id="2.130.10.10">
    <property type="entry name" value="YVTN repeat-like/Quinoprotein amine dehydrogenase"/>
    <property type="match status" value="1"/>
</dbReference>
<comment type="caution">
    <text evidence="2">The sequence shown here is derived from an EMBL/GenBank/DDBJ whole genome shotgun (WGS) entry which is preliminary data.</text>
</comment>
<feature type="non-terminal residue" evidence="2">
    <location>
        <position position="1"/>
    </location>
</feature>
<dbReference type="InterPro" id="IPR053053">
    <property type="entry name" value="WD_repeat_protein"/>
</dbReference>
<dbReference type="AlphaFoldDB" id="A0A4Y2NNH3"/>